<organism evidence="2">
    <name type="scientific">Aedes albopictus</name>
    <name type="common">Asian tiger mosquito</name>
    <name type="synonym">Stegomyia albopicta</name>
    <dbReference type="NCBI Taxonomy" id="7160"/>
    <lineage>
        <taxon>Eukaryota</taxon>
        <taxon>Metazoa</taxon>
        <taxon>Ecdysozoa</taxon>
        <taxon>Arthropoda</taxon>
        <taxon>Hexapoda</taxon>
        <taxon>Insecta</taxon>
        <taxon>Pterygota</taxon>
        <taxon>Neoptera</taxon>
        <taxon>Endopterygota</taxon>
        <taxon>Diptera</taxon>
        <taxon>Nematocera</taxon>
        <taxon>Culicoidea</taxon>
        <taxon>Culicidae</taxon>
        <taxon>Culicinae</taxon>
        <taxon>Aedini</taxon>
        <taxon>Aedes</taxon>
        <taxon>Stegomyia</taxon>
    </lineage>
</organism>
<sequence length="75" mass="8087">MRKQTISLIIAFSIVLCLIVGTDAGSEDCPPNSDMDCSGPCVCVTDRDSQGDCPEGFKYDNSRQKCTVTMALAYT</sequence>
<dbReference type="EMBL" id="GEHC01000703">
    <property type="protein sequence ID" value="JAV46942.1"/>
    <property type="molecule type" value="Transcribed_RNA"/>
</dbReference>
<accession>A0A1W7R723</accession>
<reference evidence="2" key="1">
    <citation type="submission" date="2016-03" db="EMBL/GenBank/DDBJ databases">
        <title>RNAseq analyses of the sensorial organs of adult female Aedes albopictus.</title>
        <authorList>
            <person name="Fabrizio L."/>
            <person name="Ribeiro J.M."/>
            <person name="Arca B."/>
        </authorList>
    </citation>
    <scope>NUCLEOTIDE SEQUENCE</scope>
</reference>
<feature type="signal peptide" evidence="1">
    <location>
        <begin position="1"/>
        <end position="24"/>
    </location>
</feature>
<dbReference type="AlphaFoldDB" id="A0A1W7R723"/>
<proteinExistence type="predicted"/>
<dbReference type="VEuPathDB" id="VectorBase:AALF015220"/>
<evidence type="ECO:0000256" key="1">
    <source>
        <dbReference type="SAM" id="SignalP"/>
    </source>
</evidence>
<name>A0A1W7R723_AEDAL</name>
<feature type="chain" id="PRO_5012325941" evidence="1">
    <location>
        <begin position="25"/>
        <end position="75"/>
    </location>
</feature>
<protein>
    <submittedName>
        <fullName evidence="2">Putative conserved secreted protein</fullName>
    </submittedName>
</protein>
<evidence type="ECO:0000313" key="2">
    <source>
        <dbReference type="EMBL" id="JAV46942.1"/>
    </source>
</evidence>
<keyword evidence="1" id="KW-0732">Signal</keyword>